<dbReference type="AlphaFoldDB" id="A0A4R1AVF5"/>
<sequence length="64" mass="7463">MVVQIIKQSQSSYELQHKPSLESRVVTFAERFSDPAVLKNSLSLEWQESDTDNVLWVAQYDNYN</sequence>
<dbReference type="EMBL" id="SJTH01000098">
    <property type="protein sequence ID" value="TCJ00963.1"/>
    <property type="molecule type" value="Genomic_DNA"/>
</dbReference>
<dbReference type="Proteomes" id="UP000293846">
    <property type="component" value="Unassembled WGS sequence"/>
</dbReference>
<accession>A0A4R1AVF5</accession>
<organism evidence="1 2">
    <name type="scientific">Cytobacillus praedii</name>
    <dbReference type="NCBI Taxonomy" id="1742358"/>
    <lineage>
        <taxon>Bacteria</taxon>
        <taxon>Bacillati</taxon>
        <taxon>Bacillota</taxon>
        <taxon>Bacilli</taxon>
        <taxon>Bacillales</taxon>
        <taxon>Bacillaceae</taxon>
        <taxon>Cytobacillus</taxon>
    </lineage>
</organism>
<protein>
    <submittedName>
        <fullName evidence="1">Uncharacterized protein</fullName>
    </submittedName>
</protein>
<evidence type="ECO:0000313" key="2">
    <source>
        <dbReference type="Proteomes" id="UP000293846"/>
    </source>
</evidence>
<keyword evidence="2" id="KW-1185">Reference proteome</keyword>
<comment type="caution">
    <text evidence="1">The sequence shown here is derived from an EMBL/GenBank/DDBJ whole genome shotgun (WGS) entry which is preliminary data.</text>
</comment>
<dbReference type="RefSeq" id="WP_131239505.1">
    <property type="nucleotide sequence ID" value="NZ_SJTH01000098.1"/>
</dbReference>
<evidence type="ECO:0000313" key="1">
    <source>
        <dbReference type="EMBL" id="TCJ00963.1"/>
    </source>
</evidence>
<reference evidence="1 2" key="1">
    <citation type="submission" date="2019-03" db="EMBL/GenBank/DDBJ databases">
        <authorList>
            <person name="Jensen L."/>
            <person name="Storgaard J."/>
            <person name="Sulaj E."/>
            <person name="Schramm A."/>
            <person name="Marshall I.P.G."/>
        </authorList>
    </citation>
    <scope>NUCLEOTIDE SEQUENCE [LARGE SCALE GENOMIC DNA]</scope>
    <source>
        <strain evidence="1 2">2017H2G3</strain>
    </source>
</reference>
<gene>
    <name evidence="1" type="ORF">E0Y62_26400</name>
</gene>
<name>A0A4R1AVF5_9BACI</name>
<proteinExistence type="predicted"/>